<feature type="transmembrane region" description="Helical" evidence="1">
    <location>
        <begin position="698"/>
        <end position="720"/>
    </location>
</feature>
<name>A0ABP1QAP2_9HEXA</name>
<feature type="transmembrane region" description="Helical" evidence="1">
    <location>
        <begin position="422"/>
        <end position="440"/>
    </location>
</feature>
<keyword evidence="1" id="KW-0472">Membrane</keyword>
<dbReference type="EMBL" id="CAXLJM020000025">
    <property type="protein sequence ID" value="CAL8092101.1"/>
    <property type="molecule type" value="Genomic_DNA"/>
</dbReference>
<protein>
    <submittedName>
        <fullName evidence="2">Uncharacterized protein</fullName>
    </submittedName>
</protein>
<gene>
    <name evidence="2" type="ORF">ODALV1_LOCUS8124</name>
</gene>
<comment type="caution">
    <text evidence="2">The sequence shown here is derived from an EMBL/GenBank/DDBJ whole genome shotgun (WGS) entry which is preliminary data.</text>
</comment>
<sequence length="742" mass="86471">MILNLNLYLSLFSNCFINIVTYHDLNFLPLEHPVVLSDYDYASGKTFATNESETHLDLKNCETNILIVTSKLLSKLSQLKKPFHFNIRKRFEPPRPGNAPDFFRSSLLLTRMCYDVLISRINLFQPYVEHWIDEVTETSSLNPTHPTRLPSLFWEILYFNLEIKASRKGLMLMGEINYIITTVDLLCHHCSPQQVPFQPQKIHRFGQDPPITQIILQMIISKMNSNTNNIVWHMVQFHAKQESGTFKYPESQNNRQFFWNGNEFHKWNDERRLYHVFGNASYCATGIIRGINPRNNRCRPKIKYRYPLVIYEVAPSDIPIHWPFHHKQLKWVSCGHLPGKLPYLEILSPYTVFAWLIIFFVVFALPCIYLHFQRLSYRIHIKTPWQGKWTTTYSGYFLGCLKPLVDQGPDEISTALDSSASFRISFIIYLLMVIILSNGYKGENITKLVSPIPPIPFTTFEQLVSENYDIINQFAYFSAQTNISMTASFLKRIPTFLQKNNYNYSSKGFHDVLLVDYDNLTGTTFSVKLATDLLHFMTAFQTRTLSAREKYILKHTRMNTEWQDDADWSWAAKTGLSLLFDNCSDSNKLAVVAEKPLTVRFHKIYSETYGTDLGFDYHLSFGKDVLASMTRGVAFRSWVNPKVVDRMIALRSSSGIMDWYENLEENDYKGRGSLVDMPEHHVFRPMTLTTSFKLVFEMWMGGVVIAFISLFVESLCCNWLRRYFSDFGRYIRRRFCNGVSIL</sequence>
<keyword evidence="1" id="KW-1133">Transmembrane helix</keyword>
<dbReference type="Proteomes" id="UP001642540">
    <property type="component" value="Unassembled WGS sequence"/>
</dbReference>
<keyword evidence="1" id="KW-0812">Transmembrane</keyword>
<proteinExistence type="predicted"/>
<evidence type="ECO:0000313" key="3">
    <source>
        <dbReference type="Proteomes" id="UP001642540"/>
    </source>
</evidence>
<organism evidence="2 3">
    <name type="scientific">Orchesella dallaii</name>
    <dbReference type="NCBI Taxonomy" id="48710"/>
    <lineage>
        <taxon>Eukaryota</taxon>
        <taxon>Metazoa</taxon>
        <taxon>Ecdysozoa</taxon>
        <taxon>Arthropoda</taxon>
        <taxon>Hexapoda</taxon>
        <taxon>Collembola</taxon>
        <taxon>Entomobryomorpha</taxon>
        <taxon>Entomobryoidea</taxon>
        <taxon>Orchesellidae</taxon>
        <taxon>Orchesellinae</taxon>
        <taxon>Orchesella</taxon>
    </lineage>
</organism>
<accession>A0ABP1QAP2</accession>
<feature type="transmembrane region" description="Helical" evidence="1">
    <location>
        <begin position="352"/>
        <end position="372"/>
    </location>
</feature>
<evidence type="ECO:0000313" key="2">
    <source>
        <dbReference type="EMBL" id="CAL8092101.1"/>
    </source>
</evidence>
<keyword evidence="3" id="KW-1185">Reference proteome</keyword>
<reference evidence="2 3" key="1">
    <citation type="submission" date="2024-08" db="EMBL/GenBank/DDBJ databases">
        <authorList>
            <person name="Cucini C."/>
            <person name="Frati F."/>
        </authorList>
    </citation>
    <scope>NUCLEOTIDE SEQUENCE [LARGE SCALE GENOMIC DNA]</scope>
</reference>
<evidence type="ECO:0000256" key="1">
    <source>
        <dbReference type="SAM" id="Phobius"/>
    </source>
</evidence>